<keyword evidence="3" id="KW-1185">Reference proteome</keyword>
<accession>A0A8F6TU23</accession>
<sequence length="102" mass="10610">MDDNHDDKKHKNASKGKPLSADQISSKRVDRRTVLRSVGLAGLGAGAMGVTACVPYGVTDVDNGNITDPVGLGRGAPRGYRSGITDRDWGGNITDPAGYGRG</sequence>
<feature type="region of interest" description="Disordered" evidence="1">
    <location>
        <begin position="64"/>
        <end position="102"/>
    </location>
</feature>
<protein>
    <submittedName>
        <fullName evidence="2">Uncharacterized protein</fullName>
    </submittedName>
</protein>
<feature type="region of interest" description="Disordered" evidence="1">
    <location>
        <begin position="1"/>
        <end position="30"/>
    </location>
</feature>
<dbReference type="AlphaFoldDB" id="A0A8F6TU23"/>
<evidence type="ECO:0000313" key="3">
    <source>
        <dbReference type="Proteomes" id="UP000825009"/>
    </source>
</evidence>
<gene>
    <name evidence="2" type="ORF">KYE46_12335</name>
</gene>
<evidence type="ECO:0000313" key="2">
    <source>
        <dbReference type="EMBL" id="QXT38720.1"/>
    </source>
</evidence>
<dbReference type="Proteomes" id="UP000825009">
    <property type="component" value="Chromosome"/>
</dbReference>
<evidence type="ECO:0000256" key="1">
    <source>
        <dbReference type="SAM" id="MobiDB-lite"/>
    </source>
</evidence>
<dbReference type="KEGG" id="gce:KYE46_12335"/>
<dbReference type="RefSeq" id="WP_219000916.1">
    <property type="nucleotide sequence ID" value="NZ_CP079194.1"/>
</dbReference>
<organism evidence="2 3">
    <name type="scientific">Gymnodinialimonas ceratoperidinii</name>
    <dbReference type="NCBI Taxonomy" id="2856823"/>
    <lineage>
        <taxon>Bacteria</taxon>
        <taxon>Pseudomonadati</taxon>
        <taxon>Pseudomonadota</taxon>
        <taxon>Alphaproteobacteria</taxon>
        <taxon>Rhodobacterales</taxon>
        <taxon>Paracoccaceae</taxon>
        <taxon>Gymnodinialimonas</taxon>
    </lineage>
</organism>
<dbReference type="EMBL" id="CP079194">
    <property type="protein sequence ID" value="QXT38720.1"/>
    <property type="molecule type" value="Genomic_DNA"/>
</dbReference>
<name>A0A8F6TU23_9RHOB</name>
<proteinExistence type="predicted"/>
<reference evidence="2 3" key="1">
    <citation type="submission" date="2021-07" db="EMBL/GenBank/DDBJ databases">
        <title>A novel Jannaschia species isolated from marine dinoflagellate Ceratoperidinium margalefii.</title>
        <authorList>
            <person name="Jiang Y."/>
            <person name="Li Z."/>
        </authorList>
    </citation>
    <scope>NUCLEOTIDE SEQUENCE [LARGE SCALE GENOMIC DNA]</scope>
    <source>
        <strain evidence="2 3">J12C1-MA-4</strain>
    </source>
</reference>